<dbReference type="InterPro" id="IPR011051">
    <property type="entry name" value="RmlC_Cupin_sf"/>
</dbReference>
<proteinExistence type="predicted"/>
<dbReference type="SUPFAM" id="SSF51182">
    <property type="entry name" value="RmlC-like cupins"/>
    <property type="match status" value="1"/>
</dbReference>
<dbReference type="InterPro" id="IPR013096">
    <property type="entry name" value="Cupin_2"/>
</dbReference>
<dbReference type="Proteomes" id="UP001595752">
    <property type="component" value="Unassembled WGS sequence"/>
</dbReference>
<feature type="domain" description="Cupin type-2" evidence="1">
    <location>
        <begin position="41"/>
        <end position="87"/>
    </location>
</feature>
<comment type="caution">
    <text evidence="2">The sequence shown here is derived from an EMBL/GenBank/DDBJ whole genome shotgun (WGS) entry which is preliminary data.</text>
</comment>
<dbReference type="CDD" id="cd02208">
    <property type="entry name" value="cupin_RmlC-like"/>
    <property type="match status" value="1"/>
</dbReference>
<dbReference type="Gene3D" id="2.60.120.10">
    <property type="entry name" value="Jelly Rolls"/>
    <property type="match status" value="1"/>
</dbReference>
<dbReference type="RefSeq" id="WP_377918405.1">
    <property type="nucleotide sequence ID" value="NZ_JBHRZT010000072.1"/>
</dbReference>
<dbReference type="Pfam" id="PF07883">
    <property type="entry name" value="Cupin_2"/>
    <property type="match status" value="1"/>
</dbReference>
<sequence length="106" mass="11812">MHIKKAFIKKGTGGHLEELVRGLLPKNTDYAEVQDDVIHHKHTTHTHLTDEILHVLEGSIYFYTEGGTTLCEAGDCMALPKNTVHSPKPGPNGCTYVISILKEYQK</sequence>
<organism evidence="2 3">
    <name type="scientific">Bacillus songklensis</name>
    <dbReference type="NCBI Taxonomy" id="1069116"/>
    <lineage>
        <taxon>Bacteria</taxon>
        <taxon>Bacillati</taxon>
        <taxon>Bacillota</taxon>
        <taxon>Bacilli</taxon>
        <taxon>Bacillales</taxon>
        <taxon>Bacillaceae</taxon>
        <taxon>Bacillus</taxon>
    </lineage>
</organism>
<evidence type="ECO:0000313" key="2">
    <source>
        <dbReference type="EMBL" id="MFC3886036.1"/>
    </source>
</evidence>
<reference evidence="3" key="1">
    <citation type="journal article" date="2019" name="Int. J. Syst. Evol. Microbiol.">
        <title>The Global Catalogue of Microorganisms (GCM) 10K type strain sequencing project: providing services to taxonomists for standard genome sequencing and annotation.</title>
        <authorList>
            <consortium name="The Broad Institute Genomics Platform"/>
            <consortium name="The Broad Institute Genome Sequencing Center for Infectious Disease"/>
            <person name="Wu L."/>
            <person name="Ma J."/>
        </authorList>
    </citation>
    <scope>NUCLEOTIDE SEQUENCE [LARGE SCALE GENOMIC DNA]</scope>
    <source>
        <strain evidence="3">CCUG 61889</strain>
    </source>
</reference>
<evidence type="ECO:0000313" key="3">
    <source>
        <dbReference type="Proteomes" id="UP001595752"/>
    </source>
</evidence>
<dbReference type="EMBL" id="JBHRZT010000072">
    <property type="protein sequence ID" value="MFC3886036.1"/>
    <property type="molecule type" value="Genomic_DNA"/>
</dbReference>
<accession>A0ABV8B9E4</accession>
<protein>
    <submittedName>
        <fullName evidence="2">Cupin domain-containing protein</fullName>
    </submittedName>
</protein>
<evidence type="ECO:0000259" key="1">
    <source>
        <dbReference type="Pfam" id="PF07883"/>
    </source>
</evidence>
<gene>
    <name evidence="2" type="ORF">ACFOU2_22170</name>
</gene>
<keyword evidence="3" id="KW-1185">Reference proteome</keyword>
<dbReference type="InterPro" id="IPR014710">
    <property type="entry name" value="RmlC-like_jellyroll"/>
</dbReference>
<name>A0ABV8B9E4_9BACI</name>